<comment type="subcellular location">
    <subcellularLocation>
        <location evidence="1">Membrane</location>
        <topology evidence="1">Multi-pass membrane protein</topology>
    </subcellularLocation>
</comment>
<feature type="non-terminal residue" evidence="7">
    <location>
        <position position="1"/>
    </location>
</feature>
<evidence type="ECO:0000256" key="4">
    <source>
        <dbReference type="ARBA" id="ARBA00023136"/>
    </source>
</evidence>
<accession>A0ABQ6MSK8</accession>
<evidence type="ECO:0000313" key="8">
    <source>
        <dbReference type="Proteomes" id="UP001165060"/>
    </source>
</evidence>
<evidence type="ECO:0000256" key="2">
    <source>
        <dbReference type="ARBA" id="ARBA00022692"/>
    </source>
</evidence>
<dbReference type="InterPro" id="IPR027359">
    <property type="entry name" value="Volt_channel_dom_sf"/>
</dbReference>
<feature type="transmembrane region" description="Helical" evidence="6">
    <location>
        <begin position="50"/>
        <end position="71"/>
    </location>
</feature>
<keyword evidence="4 6" id="KW-0472">Membrane</keyword>
<organism evidence="7 8">
    <name type="scientific">Tetraparma gracilis</name>
    <dbReference type="NCBI Taxonomy" id="2962635"/>
    <lineage>
        <taxon>Eukaryota</taxon>
        <taxon>Sar</taxon>
        <taxon>Stramenopiles</taxon>
        <taxon>Ochrophyta</taxon>
        <taxon>Bolidophyceae</taxon>
        <taxon>Parmales</taxon>
        <taxon>Triparmaceae</taxon>
        <taxon>Tetraparma</taxon>
    </lineage>
</organism>
<feature type="transmembrane region" description="Helical" evidence="6">
    <location>
        <begin position="106"/>
        <end position="129"/>
    </location>
</feature>
<feature type="region of interest" description="Disordered" evidence="5">
    <location>
        <begin position="1"/>
        <end position="22"/>
    </location>
</feature>
<keyword evidence="2 6" id="KW-0812">Transmembrane</keyword>
<evidence type="ECO:0000256" key="1">
    <source>
        <dbReference type="ARBA" id="ARBA00004141"/>
    </source>
</evidence>
<evidence type="ECO:0000313" key="7">
    <source>
        <dbReference type="EMBL" id="GMI31396.1"/>
    </source>
</evidence>
<evidence type="ECO:0000256" key="5">
    <source>
        <dbReference type="SAM" id="MobiDB-lite"/>
    </source>
</evidence>
<feature type="non-terminal residue" evidence="7">
    <location>
        <position position="145"/>
    </location>
</feature>
<comment type="caution">
    <text evidence="7">The sequence shown here is derived from an EMBL/GenBank/DDBJ whole genome shotgun (WGS) entry which is preliminary data.</text>
</comment>
<keyword evidence="3 6" id="KW-1133">Transmembrane helix</keyword>
<protein>
    <submittedName>
        <fullName evidence="7">Uncharacterized protein</fullName>
    </submittedName>
</protein>
<evidence type="ECO:0000256" key="6">
    <source>
        <dbReference type="SAM" id="Phobius"/>
    </source>
</evidence>
<dbReference type="Gene3D" id="1.20.120.350">
    <property type="entry name" value="Voltage-gated potassium channels. Chain C"/>
    <property type="match status" value="1"/>
</dbReference>
<sequence>YEPDAAPSPGEKPAGDTSEDAAEEAELEYEHFTFRQKLYLFLEDETSGRLSFLFGNLITLVILLSILQIMVETLDGPNHYEWEGGDTTLARYSSLPSNKTYDVTEAIFSALFTVELIMRLFASSSYFFLPPDHEPTPFDEMVGEQ</sequence>
<proteinExistence type="predicted"/>
<reference evidence="7 8" key="1">
    <citation type="journal article" date="2023" name="Commun. Biol.">
        <title>Genome analysis of Parmales, the sister group of diatoms, reveals the evolutionary specialization of diatoms from phago-mixotrophs to photoautotrophs.</title>
        <authorList>
            <person name="Ban H."/>
            <person name="Sato S."/>
            <person name="Yoshikawa S."/>
            <person name="Yamada K."/>
            <person name="Nakamura Y."/>
            <person name="Ichinomiya M."/>
            <person name="Sato N."/>
            <person name="Blanc-Mathieu R."/>
            <person name="Endo H."/>
            <person name="Kuwata A."/>
            <person name="Ogata H."/>
        </authorList>
    </citation>
    <scope>NUCLEOTIDE SEQUENCE [LARGE SCALE GENOMIC DNA]</scope>
</reference>
<name>A0ABQ6MSK8_9STRA</name>
<dbReference type="EMBL" id="BRYB01005974">
    <property type="protein sequence ID" value="GMI31396.1"/>
    <property type="molecule type" value="Genomic_DNA"/>
</dbReference>
<gene>
    <name evidence="7" type="ORF">TeGR_g3382</name>
</gene>
<evidence type="ECO:0000256" key="3">
    <source>
        <dbReference type="ARBA" id="ARBA00022989"/>
    </source>
</evidence>
<keyword evidence="8" id="KW-1185">Reference proteome</keyword>
<dbReference type="Proteomes" id="UP001165060">
    <property type="component" value="Unassembled WGS sequence"/>
</dbReference>